<accession>A0A5B0RLV2</accession>
<dbReference type="EMBL" id="VSWC01000066">
    <property type="protein sequence ID" value="KAA1097739.1"/>
    <property type="molecule type" value="Genomic_DNA"/>
</dbReference>
<sequence>MNTFSTCLIILSVFGLSNATDIQNPKGYTQRNGQFTVDTQQGTTVQCASCRLFNAYGCRPLNNIRAPSTSQLCTKSYVATGPYSGRCYNNKDSYLCEKGHTDKRSAGQMPGCQGCGPEDPPL</sequence>
<evidence type="ECO:0000313" key="6">
    <source>
        <dbReference type="Proteomes" id="UP000325313"/>
    </source>
</evidence>
<organism evidence="4 6">
    <name type="scientific">Puccinia graminis f. sp. tritici</name>
    <dbReference type="NCBI Taxonomy" id="56615"/>
    <lineage>
        <taxon>Eukaryota</taxon>
        <taxon>Fungi</taxon>
        <taxon>Dikarya</taxon>
        <taxon>Basidiomycota</taxon>
        <taxon>Pucciniomycotina</taxon>
        <taxon>Pucciniomycetes</taxon>
        <taxon>Pucciniales</taxon>
        <taxon>Pucciniaceae</taxon>
        <taxon>Puccinia</taxon>
    </lineage>
</organism>
<evidence type="ECO:0000313" key="5">
    <source>
        <dbReference type="Proteomes" id="UP000324748"/>
    </source>
</evidence>
<gene>
    <name evidence="3" type="ORF">PGT21_018561</name>
    <name evidence="4" type="ORF">PGTUg99_015106</name>
</gene>
<proteinExistence type="predicted"/>
<protein>
    <recommendedName>
        <fullName evidence="7">Secreted protein</fullName>
    </recommendedName>
</protein>
<feature type="chain" id="PRO_5036366623" description="Secreted protein" evidence="2">
    <location>
        <begin position="20"/>
        <end position="122"/>
    </location>
</feature>
<dbReference type="EMBL" id="VDEP01000173">
    <property type="protein sequence ID" value="KAA1126035.1"/>
    <property type="molecule type" value="Genomic_DNA"/>
</dbReference>
<keyword evidence="5" id="KW-1185">Reference proteome</keyword>
<dbReference type="Proteomes" id="UP000324748">
    <property type="component" value="Unassembled WGS sequence"/>
</dbReference>
<evidence type="ECO:0000256" key="1">
    <source>
        <dbReference type="SAM" id="MobiDB-lite"/>
    </source>
</evidence>
<dbReference type="AlphaFoldDB" id="A0A5B0RLV2"/>
<evidence type="ECO:0000256" key="2">
    <source>
        <dbReference type="SAM" id="SignalP"/>
    </source>
</evidence>
<name>A0A5B0RLV2_PUCGR</name>
<dbReference type="Proteomes" id="UP000325313">
    <property type="component" value="Unassembled WGS sequence"/>
</dbReference>
<comment type="caution">
    <text evidence="4">The sequence shown here is derived from an EMBL/GenBank/DDBJ whole genome shotgun (WGS) entry which is preliminary data.</text>
</comment>
<feature type="signal peptide" evidence="2">
    <location>
        <begin position="1"/>
        <end position="19"/>
    </location>
</feature>
<evidence type="ECO:0008006" key="7">
    <source>
        <dbReference type="Google" id="ProtNLM"/>
    </source>
</evidence>
<keyword evidence="2" id="KW-0732">Signal</keyword>
<feature type="region of interest" description="Disordered" evidence="1">
    <location>
        <begin position="101"/>
        <end position="122"/>
    </location>
</feature>
<evidence type="ECO:0000313" key="4">
    <source>
        <dbReference type="EMBL" id="KAA1126035.1"/>
    </source>
</evidence>
<evidence type="ECO:0000313" key="3">
    <source>
        <dbReference type="EMBL" id="KAA1097739.1"/>
    </source>
</evidence>
<reference evidence="5 6" key="1">
    <citation type="submission" date="2019-05" db="EMBL/GenBank/DDBJ databases">
        <title>Emergence of the Ug99 lineage of the wheat stem rust pathogen through somatic hybridization.</title>
        <authorList>
            <person name="Li F."/>
            <person name="Upadhyaya N.M."/>
            <person name="Sperschneider J."/>
            <person name="Matny O."/>
            <person name="Nguyen-Phuc H."/>
            <person name="Mago R."/>
            <person name="Raley C."/>
            <person name="Miller M.E."/>
            <person name="Silverstein K.A.T."/>
            <person name="Henningsen E."/>
            <person name="Hirsch C.D."/>
            <person name="Visser B."/>
            <person name="Pretorius Z.A."/>
            <person name="Steffenson B.J."/>
            <person name="Schwessinger B."/>
            <person name="Dodds P.N."/>
            <person name="Figueroa M."/>
        </authorList>
    </citation>
    <scope>NUCLEOTIDE SEQUENCE [LARGE SCALE GENOMIC DNA]</scope>
    <source>
        <strain evidence="3">21-0</strain>
        <strain evidence="4 6">Ug99</strain>
    </source>
</reference>